<protein>
    <submittedName>
        <fullName evidence="1">Uncharacterized protein</fullName>
    </submittedName>
</protein>
<evidence type="ECO:0000313" key="2">
    <source>
        <dbReference type="Proteomes" id="UP001597120"/>
    </source>
</evidence>
<gene>
    <name evidence="1" type="ORF">ACFQ03_07015</name>
</gene>
<sequence>MRATSILKRLESLDYVVEENVIYPAVYMPFDEVSEIIDDYVDGKGINFKSIPLPRRRRS</sequence>
<evidence type="ECO:0000313" key="1">
    <source>
        <dbReference type="EMBL" id="MFD0868894.1"/>
    </source>
</evidence>
<organism evidence="1 2">
    <name type="scientific">Paenibacillus residui</name>
    <dbReference type="NCBI Taxonomy" id="629724"/>
    <lineage>
        <taxon>Bacteria</taxon>
        <taxon>Bacillati</taxon>
        <taxon>Bacillota</taxon>
        <taxon>Bacilli</taxon>
        <taxon>Bacillales</taxon>
        <taxon>Paenibacillaceae</taxon>
        <taxon>Paenibacillus</taxon>
    </lineage>
</organism>
<dbReference type="EMBL" id="JBHTIU010000025">
    <property type="protein sequence ID" value="MFD0868894.1"/>
    <property type="molecule type" value="Genomic_DNA"/>
</dbReference>
<dbReference type="RefSeq" id="WP_379287070.1">
    <property type="nucleotide sequence ID" value="NZ_JBHTIU010000025.1"/>
</dbReference>
<dbReference type="Proteomes" id="UP001597120">
    <property type="component" value="Unassembled WGS sequence"/>
</dbReference>
<proteinExistence type="predicted"/>
<keyword evidence="2" id="KW-1185">Reference proteome</keyword>
<name>A0ABW3D9G1_9BACL</name>
<accession>A0ABW3D9G1</accession>
<comment type="caution">
    <text evidence="1">The sequence shown here is derived from an EMBL/GenBank/DDBJ whole genome shotgun (WGS) entry which is preliminary data.</text>
</comment>
<reference evidence="2" key="1">
    <citation type="journal article" date="2019" name="Int. J. Syst. Evol. Microbiol.">
        <title>The Global Catalogue of Microorganisms (GCM) 10K type strain sequencing project: providing services to taxonomists for standard genome sequencing and annotation.</title>
        <authorList>
            <consortium name="The Broad Institute Genomics Platform"/>
            <consortium name="The Broad Institute Genome Sequencing Center for Infectious Disease"/>
            <person name="Wu L."/>
            <person name="Ma J."/>
        </authorList>
    </citation>
    <scope>NUCLEOTIDE SEQUENCE [LARGE SCALE GENOMIC DNA]</scope>
    <source>
        <strain evidence="2">CCUG 57263</strain>
    </source>
</reference>